<dbReference type="OrthoDB" id="6709581at2"/>
<dbReference type="EMBL" id="CP035807">
    <property type="protein sequence ID" value="QEN03322.1"/>
    <property type="molecule type" value="Genomic_DNA"/>
</dbReference>
<keyword evidence="2" id="KW-1185">Reference proteome</keyword>
<evidence type="ECO:0000313" key="2">
    <source>
        <dbReference type="Proteomes" id="UP000323824"/>
    </source>
</evidence>
<dbReference type="KEGG" id="sper:EW093_00905"/>
<sequence length="191" mass="21405">MEYLYLKPDNNEHLEIIGSNSTKNSSSFLNRVNKTDRVIYVKKISSVVTILIENLELFIDNLDLILSTPEYYQIPIEHSFAGAAYIRNLGRVNLFLGDLLTLWTNDKWTTDCECCSGKIYVISVGGSPLSGRGSATGYCSSCSRVVLNITSFSNYYSSAVNTLPKMNKDDFVIASSLETLVKNLKNNRFDK</sequence>
<proteinExistence type="predicted"/>
<dbReference type="AlphaFoldDB" id="A0A5C1QAZ0"/>
<gene>
    <name evidence="1" type="ORF">EW093_00905</name>
</gene>
<dbReference type="Proteomes" id="UP000323824">
    <property type="component" value="Chromosome"/>
</dbReference>
<reference evidence="1 2" key="2">
    <citation type="submission" date="2019-09" db="EMBL/GenBank/DDBJ databases">
        <title>Complete Genome Sequence and Methylome Analysis of free living Spirochaetas.</title>
        <authorList>
            <person name="Leshcheva N."/>
            <person name="Mikheeva N."/>
        </authorList>
    </citation>
    <scope>NUCLEOTIDE SEQUENCE [LARGE SCALE GENOMIC DNA]</scope>
    <source>
        <strain evidence="1 2">P</strain>
    </source>
</reference>
<protein>
    <submittedName>
        <fullName evidence="1">Uncharacterized protein</fullName>
    </submittedName>
</protein>
<accession>A0A5C1QAZ0</accession>
<dbReference type="RefSeq" id="WP_149566582.1">
    <property type="nucleotide sequence ID" value="NZ_CP035807.1"/>
</dbReference>
<reference evidence="1 2" key="1">
    <citation type="submission" date="2019-02" db="EMBL/GenBank/DDBJ databases">
        <authorList>
            <person name="Fomenkov A."/>
            <person name="Dubinina G."/>
            <person name="Grabovich M."/>
            <person name="Vincze T."/>
            <person name="Roberts R.J."/>
        </authorList>
    </citation>
    <scope>NUCLEOTIDE SEQUENCE [LARGE SCALE GENOMIC DNA]</scope>
    <source>
        <strain evidence="1 2">P</strain>
    </source>
</reference>
<name>A0A5C1QAZ0_9SPIO</name>
<evidence type="ECO:0000313" key="1">
    <source>
        <dbReference type="EMBL" id="QEN03322.1"/>
    </source>
</evidence>
<organism evidence="1 2">
    <name type="scientific">Thiospirochaeta perfilievii</name>
    <dbReference type="NCBI Taxonomy" id="252967"/>
    <lineage>
        <taxon>Bacteria</taxon>
        <taxon>Pseudomonadati</taxon>
        <taxon>Spirochaetota</taxon>
        <taxon>Spirochaetia</taxon>
        <taxon>Spirochaetales</taxon>
        <taxon>Spirochaetaceae</taxon>
        <taxon>Thiospirochaeta</taxon>
    </lineage>
</organism>